<dbReference type="RefSeq" id="XP_002429912.1">
    <property type="nucleotide sequence ID" value="XM_002429867.1"/>
</dbReference>
<keyword evidence="5" id="KW-1185">Reference proteome</keyword>
<dbReference type="VEuPathDB" id="VectorBase:PHUM456200"/>
<evidence type="ECO:0000313" key="3">
    <source>
        <dbReference type="EMBL" id="EEB17174.1"/>
    </source>
</evidence>
<dbReference type="InterPro" id="IPR055264">
    <property type="entry name" value="BOD1/SHG1_dom"/>
</dbReference>
<proteinExistence type="predicted"/>
<feature type="compositionally biased region" description="Basic residues" evidence="1">
    <location>
        <begin position="393"/>
        <end position="402"/>
    </location>
</feature>
<evidence type="ECO:0000313" key="5">
    <source>
        <dbReference type="Proteomes" id="UP000009046"/>
    </source>
</evidence>
<organism>
    <name type="scientific">Pediculus humanus subsp. corporis</name>
    <name type="common">Body louse</name>
    <dbReference type="NCBI Taxonomy" id="121224"/>
    <lineage>
        <taxon>Eukaryota</taxon>
        <taxon>Metazoa</taxon>
        <taxon>Ecdysozoa</taxon>
        <taxon>Arthropoda</taxon>
        <taxon>Hexapoda</taxon>
        <taxon>Insecta</taxon>
        <taxon>Pterygota</taxon>
        <taxon>Neoptera</taxon>
        <taxon>Paraneoptera</taxon>
        <taxon>Psocodea</taxon>
        <taxon>Troctomorpha</taxon>
        <taxon>Phthiraptera</taxon>
        <taxon>Anoplura</taxon>
        <taxon>Pediculidae</taxon>
        <taxon>Pediculus</taxon>
    </lineage>
</organism>
<feature type="domain" description="BOD1/SHG1" evidence="2">
    <location>
        <begin position="18"/>
        <end position="105"/>
    </location>
</feature>
<dbReference type="EMBL" id="DS235797">
    <property type="protein sequence ID" value="EEB17174.1"/>
    <property type="molecule type" value="Genomic_DNA"/>
</dbReference>
<evidence type="ECO:0000259" key="2">
    <source>
        <dbReference type="Pfam" id="PF05205"/>
    </source>
</evidence>
<feature type="compositionally biased region" description="Basic residues" evidence="1">
    <location>
        <begin position="744"/>
        <end position="759"/>
    </location>
</feature>
<dbReference type="STRING" id="121224.E0VUW8"/>
<evidence type="ECO:0000256" key="1">
    <source>
        <dbReference type="SAM" id="MobiDB-lite"/>
    </source>
</evidence>
<dbReference type="GO" id="GO:0048188">
    <property type="term" value="C:Set1C/COMPASS complex"/>
    <property type="evidence" value="ECO:0007669"/>
    <property type="project" value="TreeGrafter"/>
</dbReference>
<dbReference type="InParanoid" id="E0VUW8"/>
<feature type="compositionally biased region" description="Basic and acidic residues" evidence="1">
    <location>
        <begin position="336"/>
        <end position="373"/>
    </location>
</feature>
<feature type="compositionally biased region" description="Low complexity" evidence="1">
    <location>
        <begin position="375"/>
        <end position="386"/>
    </location>
</feature>
<feature type="compositionally biased region" description="Basic and acidic residues" evidence="1">
    <location>
        <begin position="760"/>
        <end position="769"/>
    </location>
</feature>
<reference evidence="4" key="3">
    <citation type="submission" date="2021-02" db="UniProtKB">
        <authorList>
            <consortium name="EnsemblMetazoa"/>
        </authorList>
    </citation>
    <scope>IDENTIFICATION</scope>
    <source>
        <strain evidence="4">USDA</strain>
    </source>
</reference>
<feature type="compositionally biased region" description="Polar residues" evidence="1">
    <location>
        <begin position="263"/>
        <end position="275"/>
    </location>
</feature>
<dbReference type="GeneID" id="8230622"/>
<feature type="region of interest" description="Disordered" evidence="1">
    <location>
        <begin position="819"/>
        <end position="845"/>
    </location>
</feature>
<protein>
    <submittedName>
        <fullName evidence="3 4">Coiled-coil domain-containing protein, putative</fullName>
    </submittedName>
</protein>
<dbReference type="EMBL" id="AAZO01005553">
    <property type="status" value="NOT_ANNOTATED_CDS"/>
    <property type="molecule type" value="Genomic_DNA"/>
</dbReference>
<dbReference type="HOGENOM" id="CLU_301546_0_0_1"/>
<dbReference type="OrthoDB" id="7605699at2759"/>
<dbReference type="eggNOG" id="ENOG502QTHP">
    <property type="taxonomic scope" value="Eukaryota"/>
</dbReference>
<reference evidence="3" key="1">
    <citation type="submission" date="2007-04" db="EMBL/GenBank/DDBJ databases">
        <title>Annotation of Pediculus humanus corporis strain USDA.</title>
        <authorList>
            <person name="Kirkness E."/>
            <person name="Hannick L."/>
            <person name="Hass B."/>
            <person name="Bruggner R."/>
            <person name="Lawson D."/>
            <person name="Bidwell S."/>
            <person name="Joardar V."/>
            <person name="Caler E."/>
            <person name="Walenz B."/>
            <person name="Inman J."/>
            <person name="Schobel S."/>
            <person name="Galinsky K."/>
            <person name="Amedeo P."/>
            <person name="Strausberg R."/>
        </authorList>
    </citation>
    <scope>NUCLEOTIDE SEQUENCE</scope>
    <source>
        <strain evidence="3">USDA</strain>
    </source>
</reference>
<dbReference type="GO" id="GO:0031297">
    <property type="term" value="P:replication fork processing"/>
    <property type="evidence" value="ECO:0007669"/>
    <property type="project" value="TreeGrafter"/>
</dbReference>
<dbReference type="KEGG" id="phu:Phum_PHUM456200"/>
<feature type="region of interest" description="Disordered" evidence="1">
    <location>
        <begin position="231"/>
        <end position="491"/>
    </location>
</feature>
<feature type="region of interest" description="Disordered" evidence="1">
    <location>
        <begin position="744"/>
        <end position="777"/>
    </location>
</feature>
<dbReference type="OMA" id="ENDKECH"/>
<dbReference type="CTD" id="8230622"/>
<gene>
    <name evidence="4" type="primary">8230622</name>
    <name evidence="3" type="ORF">Phum_PHUM456200</name>
</gene>
<dbReference type="PANTHER" id="PTHR31532:SF10">
    <property type="entry name" value="BIORIENTATION OF CHROMOSOMES IN CELL DIVISION PROTEIN 1-LIKE 1"/>
    <property type="match status" value="1"/>
</dbReference>
<feature type="compositionally biased region" description="Basic and acidic residues" evidence="1">
    <location>
        <begin position="403"/>
        <end position="491"/>
    </location>
</feature>
<dbReference type="Proteomes" id="UP000009046">
    <property type="component" value="Unassembled WGS sequence"/>
</dbReference>
<accession>E0VUW8</accession>
<name>E0VUW8_PEDHC</name>
<dbReference type="AlphaFoldDB" id="E0VUW8"/>
<dbReference type="EnsemblMetazoa" id="PHUM456200-RA">
    <property type="protein sequence ID" value="PHUM456200-PA"/>
    <property type="gene ID" value="PHUM456200"/>
</dbReference>
<dbReference type="Pfam" id="PF05205">
    <property type="entry name" value="COMPASS-Shg1"/>
    <property type="match status" value="1"/>
</dbReference>
<reference evidence="3" key="2">
    <citation type="submission" date="2007-04" db="EMBL/GenBank/DDBJ databases">
        <title>The genome of the human body louse.</title>
        <authorList>
            <consortium name="The Human Body Louse Genome Consortium"/>
            <person name="Kirkness E."/>
            <person name="Walenz B."/>
            <person name="Hass B."/>
            <person name="Bruggner R."/>
            <person name="Strausberg R."/>
        </authorList>
    </citation>
    <scope>NUCLEOTIDE SEQUENCE</scope>
    <source>
        <strain evidence="3">USDA</strain>
    </source>
</reference>
<evidence type="ECO:0000313" key="4">
    <source>
        <dbReference type="EnsemblMetazoa" id="PHUM456200-PA"/>
    </source>
</evidence>
<dbReference type="PANTHER" id="PTHR31532">
    <property type="entry name" value="BIORIENTATION OF CHROMOSOMES IN CELL DIVISION 1 FAMILY MEMBER"/>
    <property type="match status" value="1"/>
</dbReference>
<sequence length="991" mass="115667">MDVNVYSYPHGDPLLIDKIVNEFLSQGKFDKLRKECMSDADTKPAYQNLQQRVEGTVTQFLSKQVWKPDLNKNQLRDSLRKHILDSNFFDAGINRIVDQVVNPNVLGTVFLPEVEEVVYNYLSIPKPTDHFQKKVSSSNSEIENLKPPGSENYNLNDDFEIKIKEENSKSDFNEKENMTDLKFSAQQKLENAEKMEEVSLENQKDFGKMDIVSDESQESCSQLGVEKLRINEMEPSNSLDSDNSLRLEINEKSMSESRESDDSIMNQMSPISQGRLTPELSETDKPYEDDAENSKMLNFIGRIPKIKPEDLESARMSNKNEGIISERKNANSSDESNDREREKDKVKEKDNDRERKSREDRDSKSDKSRDKFYSSKKNYSSTTFSSSKDKSSKYHKRSHQSRHRDLDFKDDSHSKKKKSEEKKKNKNTDDHGKERNKKDGRRSTDRDSHERDKSGGSRNKMENKNKEREQDGEEIKREKSQNNESEFDKDVEVMHGEAEEVVLEMNEDWIPSDGEQILLVNENWICSEEFTVEKTNKCEENVEIVNKETSNESVVDKILDIKKLVQERALTKVKFPKLIDDFYVKFNSTGFKYFEEWEKCKLDCEEEFKDFVDEAENDLTLISDDGSDPESDFNFEEENAKIITNMFKGLGNFKNSIIFDPLTSEFYKWTNSKHYEKYHNKDKKKKWRRCVVEKNESDDSVKENINRVKVNSSDFDFQREKNKENLAKEKKALHLKLLNRYKRKALRQGKPRKRQKKKPLHEGIKEKNRNSNHHLTYGNYQLNNKTRIFESETYRETDATFSNSNISEITSRLTEKTKNNSNKFNFSGKQNDNDEVSVKNATATNDYDDVKSEEYLRSEKDVSKSVNNRKSEVDDKLVEALLVGSEDINILEIQKHGKEESRGLEMTDLNSKNHHYQNSKGENDKNNAYNQQKCSLPLSPESDDCVSLKDVVVVAPKKQCKRNYCQKYDSLDLYKPRPVLNSSRSRNLYYL</sequence>
<feature type="compositionally biased region" description="Basic and acidic residues" evidence="1">
    <location>
        <begin position="243"/>
        <end position="261"/>
    </location>
</feature>